<dbReference type="AlphaFoldDB" id="A0A6J7FIB0"/>
<organism evidence="2">
    <name type="scientific">freshwater metagenome</name>
    <dbReference type="NCBI Taxonomy" id="449393"/>
    <lineage>
        <taxon>unclassified sequences</taxon>
        <taxon>metagenomes</taxon>
        <taxon>ecological metagenomes</taxon>
    </lineage>
</organism>
<protein>
    <submittedName>
        <fullName evidence="2">Unannotated protein</fullName>
    </submittedName>
</protein>
<reference evidence="2" key="1">
    <citation type="submission" date="2020-05" db="EMBL/GenBank/DDBJ databases">
        <authorList>
            <person name="Chiriac C."/>
            <person name="Salcher M."/>
            <person name="Ghai R."/>
            <person name="Kavagutti S V."/>
        </authorList>
    </citation>
    <scope>NUCLEOTIDE SEQUENCE</scope>
</reference>
<name>A0A6J7FIB0_9ZZZZ</name>
<sequence length="251" mass="27651">MIKVYALLPKRPDITAEAFHEHWATTHREHALRITRLRRYVQAHRLEQDVPGLRTAPYEGIPEVWYDSLESAVGQDDDPDYTEHAQKDEPSFVDMAGIAWVMTDEALLRDDLLLEQDTPVHKLLLLAVRPAGQDPAAFAAAWRAAAEDVVATTGVRRAAVATVLPDAYASGDPAYDGVLELWWPDEAAHADAWAAHGEDVVARLTAVADAERLRAAAVHELRVIWPGPARDAVAAPAAPNFTTHDERLEGN</sequence>
<dbReference type="Pfam" id="PF07110">
    <property type="entry name" value="EthD"/>
    <property type="match status" value="1"/>
</dbReference>
<evidence type="ECO:0000259" key="1">
    <source>
        <dbReference type="Pfam" id="PF07110"/>
    </source>
</evidence>
<evidence type="ECO:0000313" key="2">
    <source>
        <dbReference type="EMBL" id="CAB4895176.1"/>
    </source>
</evidence>
<dbReference type="InterPro" id="IPR009799">
    <property type="entry name" value="EthD_dom"/>
</dbReference>
<feature type="domain" description="EthD" evidence="1">
    <location>
        <begin position="11"/>
        <end position="95"/>
    </location>
</feature>
<dbReference type="InterPro" id="IPR011008">
    <property type="entry name" value="Dimeric_a/b-barrel"/>
</dbReference>
<accession>A0A6J7FIB0</accession>
<dbReference type="Gene3D" id="3.30.70.100">
    <property type="match status" value="2"/>
</dbReference>
<dbReference type="NCBIfam" id="TIGR02118">
    <property type="entry name" value="EthD family reductase"/>
    <property type="match status" value="1"/>
</dbReference>
<gene>
    <name evidence="2" type="ORF">UFOPK3564_00253</name>
</gene>
<proteinExistence type="predicted"/>
<dbReference type="GO" id="GO:0016491">
    <property type="term" value="F:oxidoreductase activity"/>
    <property type="evidence" value="ECO:0007669"/>
    <property type="project" value="InterPro"/>
</dbReference>
<dbReference type="SUPFAM" id="SSF54909">
    <property type="entry name" value="Dimeric alpha+beta barrel"/>
    <property type="match status" value="2"/>
</dbReference>
<dbReference type="EMBL" id="CAFBMK010000008">
    <property type="protein sequence ID" value="CAB4895176.1"/>
    <property type="molecule type" value="Genomic_DNA"/>
</dbReference>